<gene>
    <name evidence="1" type="ORF">F5144DRAFT_547215</name>
</gene>
<protein>
    <submittedName>
        <fullName evidence="1">Uncharacterized protein</fullName>
    </submittedName>
</protein>
<name>A0ACB7PDF1_9PEZI</name>
<comment type="caution">
    <text evidence="1">The sequence shown here is derived from an EMBL/GenBank/DDBJ whole genome shotgun (WGS) entry which is preliminary data.</text>
</comment>
<evidence type="ECO:0000313" key="1">
    <source>
        <dbReference type="EMBL" id="KAH6637219.1"/>
    </source>
</evidence>
<reference evidence="1 2" key="1">
    <citation type="journal article" date="2021" name="Nat. Commun.">
        <title>Genetic determinants of endophytism in the Arabidopsis root mycobiome.</title>
        <authorList>
            <person name="Mesny F."/>
            <person name="Miyauchi S."/>
            <person name="Thiergart T."/>
            <person name="Pickel B."/>
            <person name="Atanasova L."/>
            <person name="Karlsson M."/>
            <person name="Huettel B."/>
            <person name="Barry K.W."/>
            <person name="Haridas S."/>
            <person name="Chen C."/>
            <person name="Bauer D."/>
            <person name="Andreopoulos W."/>
            <person name="Pangilinan J."/>
            <person name="LaButti K."/>
            <person name="Riley R."/>
            <person name="Lipzen A."/>
            <person name="Clum A."/>
            <person name="Drula E."/>
            <person name="Henrissat B."/>
            <person name="Kohler A."/>
            <person name="Grigoriev I.V."/>
            <person name="Martin F.M."/>
            <person name="Hacquard S."/>
        </authorList>
    </citation>
    <scope>NUCLEOTIDE SEQUENCE [LARGE SCALE GENOMIC DNA]</scope>
    <source>
        <strain evidence="1 2">MPI-SDFR-AT-0079</strain>
    </source>
</reference>
<keyword evidence="2" id="KW-1185">Reference proteome</keyword>
<dbReference type="EMBL" id="JAGIZQ010000003">
    <property type="protein sequence ID" value="KAH6637219.1"/>
    <property type="molecule type" value="Genomic_DNA"/>
</dbReference>
<evidence type="ECO:0000313" key="2">
    <source>
        <dbReference type="Proteomes" id="UP000724584"/>
    </source>
</evidence>
<proteinExistence type="predicted"/>
<organism evidence="1 2">
    <name type="scientific">Chaetomium tenue</name>
    <dbReference type="NCBI Taxonomy" id="1854479"/>
    <lineage>
        <taxon>Eukaryota</taxon>
        <taxon>Fungi</taxon>
        <taxon>Dikarya</taxon>
        <taxon>Ascomycota</taxon>
        <taxon>Pezizomycotina</taxon>
        <taxon>Sordariomycetes</taxon>
        <taxon>Sordariomycetidae</taxon>
        <taxon>Sordariales</taxon>
        <taxon>Chaetomiaceae</taxon>
        <taxon>Chaetomium</taxon>
    </lineage>
</organism>
<dbReference type="Proteomes" id="UP000724584">
    <property type="component" value="Unassembled WGS sequence"/>
</dbReference>
<sequence>MAAASIPGSYPGAYPDSIPPTPEETMQQPVQDQHQRQHNKLHKPADPRSHKYTDSGVGMAGQGPIQPSTHGESNWNGPEEAIGGGTYVRDYTQPTGHLKPTGGADINTATTAAQLARSDTVPREAAGTLPTAAMMGGMTTAGSDDVQRSDLANRTQQTSSDAAPYWGSLPTGTNGAVHNTVAGHGSATDDHNEHHHLPPKSTSPGRSVIAGGIANYPRGGVYNTVTGHGSQDQEAARHNQSRDIDGAGNMAGVVDPAHDTMLAAPLPDIPEGKQKTNYQPTLVPETAVGDDVMLAEAASRDARHSPQVGNSEAAAPRAFPLVEPTTDNRDAKRESTSPSRYGAAAGAAGLGAGAAAAAYAGQHRGRSSPPDQDTRHSTSPQLDNRHQTAGAVTGKRRPSQQRSPVEKSTSREEGSPKGEKKHRLLGIFHRHKDEGKEDTHHRSSAGDRVESTKEDTVAVDGPNRLRKLSKGESAMHRRRSPSANKTDPEEHSSHNKEKAAAGAAAGAGALGFLHHRKSNSTNEKPKDTTNPTLNPRSADTSGAGPAGETLHQVGQVSTPFEHPREPPMPLSGHEQHPGDYNPLAIGIPSGVGHEAHSTARGTTTNEPGNYNTLASGTASGVNPTRSEATQRNVVSSHPGGYNVLASSGQPPAIPGSQERNGGAVTQEPGHYNTLASGIPSGIDRGSSVPVTQTGNRDTATDDLKDDGEPTEYNVLPSGTVSGVKVKPKSHRHSNHGTNASTSGINNPPASSTTARDDPQHTFPSGTPIPLHLRRERDHAHHLNASQESVPGITSYAHPDPDPAEQHMSPEVMPAAYTATTHPPREYQHQTTQPQTETQPRTQPQPQNLNRIPPPGPTGYAQEQYPTQQRTAMGMSPAVMPTAYTASANPLRESHQHQQQQYQQSVDGQQRATNDRRFNPALAAAATSWAAAGAASGAAMVGGRGDYLYRDLLCIRFLMITFAELVEFVAPAR</sequence>
<accession>A0ACB7PDF1</accession>